<keyword evidence="3" id="KW-0862">Zinc</keyword>
<dbReference type="PRINTS" id="PR00047">
    <property type="entry name" value="STROIDFINGER"/>
</dbReference>
<dbReference type="SUPFAM" id="SSF48508">
    <property type="entry name" value="Nuclear receptor ligand-binding domain"/>
    <property type="match status" value="2"/>
</dbReference>
<evidence type="ECO:0000259" key="10">
    <source>
        <dbReference type="PROSITE" id="PS51843"/>
    </source>
</evidence>
<evidence type="ECO:0000256" key="2">
    <source>
        <dbReference type="ARBA" id="ARBA00022771"/>
    </source>
</evidence>
<evidence type="ECO:0000256" key="8">
    <source>
        <dbReference type="ARBA" id="ARBA00023242"/>
    </source>
</evidence>
<dbReference type="OrthoDB" id="5771769at2759"/>
<dbReference type="Gene3D" id="1.10.565.10">
    <property type="entry name" value="Retinoid X Receptor"/>
    <property type="match status" value="2"/>
</dbReference>
<dbReference type="PROSITE" id="PS00031">
    <property type="entry name" value="NUCLEAR_REC_DBD_1"/>
    <property type="match status" value="1"/>
</dbReference>
<dbReference type="SMART" id="SM00399">
    <property type="entry name" value="ZnF_C4"/>
    <property type="match status" value="2"/>
</dbReference>
<keyword evidence="4" id="KW-0805">Transcription regulation</keyword>
<accession>A0A7R9PXX9</accession>
<keyword evidence="2" id="KW-0863">Zinc-finger</keyword>
<dbReference type="Gene3D" id="3.30.50.10">
    <property type="entry name" value="Erythroid Transcription Factor GATA-1, subunit A"/>
    <property type="match status" value="2"/>
</dbReference>
<feature type="domain" description="Nuclear receptor" evidence="9">
    <location>
        <begin position="8"/>
        <end position="85"/>
    </location>
</feature>
<evidence type="ECO:0000256" key="3">
    <source>
        <dbReference type="ARBA" id="ARBA00022833"/>
    </source>
</evidence>
<dbReference type="GO" id="GO:0008270">
    <property type="term" value="F:zinc ion binding"/>
    <property type="evidence" value="ECO:0007669"/>
    <property type="project" value="UniProtKB-KW"/>
</dbReference>
<keyword evidence="5" id="KW-0238">DNA-binding</keyword>
<sequence length="580" mass="66906">MNNNTKTVKICQICGDYKQVGRNYGAITCETCKAFFRRLSLKDNNCIECVSDGNCIITSQTRKMCQKCRLDKCLAVGMKSQIIRSDEENEWRRRMGEEKRRQKLLKTTSSSSLESKTMTISSDSSQECNEIDVLIDSTADINDEVLNGQIMDIENSCHLDQELNDSQLPAIPVFESLVDYNGINQLQLKRISELLGASKVFTYPSSKTIMEIPDMYEIFRFAMLRMECHINEITTFTKQLDGFATICSEDQLTLLKTGCFEVLMFRFVLDFTPERQEKLLWVNNEYSLRVCKQLPEFTKWTGYEWYQRFLHNVDPVWKSRNYGAITCETCKTFFRRLSLKDNNSMACVSDGNCIITQKTRKVCQKCRLDKCFAVGMKSQIIRSDEENEWRRRMGEEKRRQKLLKTIRSSSLESKTMTISSDSSQECNEIDVLIDSTADISNEELFGQIMDIENSCHSDQELNDSQWPAIPVLKSLVDYNGINQLESKRISGLLGASKVFDYPTSKLIMDISDKGEMFRFAMLRTECQINEITTFTKQLEGFTSICDQDQLSLLKSGCFEVLMFRVALKFTPGRQEQMIRV</sequence>
<reference evidence="11" key="1">
    <citation type="submission" date="2020-11" db="EMBL/GenBank/DDBJ databases">
        <authorList>
            <person name="Tran Van P."/>
        </authorList>
    </citation>
    <scope>NUCLEOTIDE SEQUENCE</scope>
</reference>
<dbReference type="PRINTS" id="PR00398">
    <property type="entry name" value="STRDHORMONER"/>
</dbReference>
<dbReference type="GO" id="GO:0000122">
    <property type="term" value="P:negative regulation of transcription by RNA polymerase II"/>
    <property type="evidence" value="ECO:0007669"/>
    <property type="project" value="TreeGrafter"/>
</dbReference>
<keyword evidence="8" id="KW-0539">Nucleus</keyword>
<dbReference type="GO" id="GO:0045944">
    <property type="term" value="P:positive regulation of transcription by RNA polymerase II"/>
    <property type="evidence" value="ECO:0007669"/>
    <property type="project" value="TreeGrafter"/>
</dbReference>
<dbReference type="PROSITE" id="PS51030">
    <property type="entry name" value="NUCLEAR_REC_DBD_2"/>
    <property type="match status" value="2"/>
</dbReference>
<keyword evidence="1" id="KW-0479">Metal-binding</keyword>
<dbReference type="InterPro" id="IPR001628">
    <property type="entry name" value="Znf_hrmn_rcpt"/>
</dbReference>
<keyword evidence="6" id="KW-0804">Transcription</keyword>
<proteinExistence type="predicted"/>
<evidence type="ECO:0000256" key="7">
    <source>
        <dbReference type="ARBA" id="ARBA00023170"/>
    </source>
</evidence>
<evidence type="ECO:0000256" key="1">
    <source>
        <dbReference type="ARBA" id="ARBA00022723"/>
    </source>
</evidence>
<dbReference type="SUPFAM" id="SSF57716">
    <property type="entry name" value="Glucocorticoid receptor-like (DNA-binding domain)"/>
    <property type="match status" value="2"/>
</dbReference>
<gene>
    <name evidence="11" type="ORF">OSB1V03_LOCUS5293</name>
</gene>
<evidence type="ECO:0000256" key="4">
    <source>
        <dbReference type="ARBA" id="ARBA00023015"/>
    </source>
</evidence>
<dbReference type="GO" id="GO:0000978">
    <property type="term" value="F:RNA polymerase II cis-regulatory region sequence-specific DNA binding"/>
    <property type="evidence" value="ECO:0007669"/>
    <property type="project" value="TreeGrafter"/>
</dbReference>
<dbReference type="PANTHER" id="PTHR24082">
    <property type="entry name" value="NUCLEAR HORMONE RECEPTOR"/>
    <property type="match status" value="1"/>
</dbReference>
<dbReference type="InterPro" id="IPR013088">
    <property type="entry name" value="Znf_NHR/GATA"/>
</dbReference>
<evidence type="ECO:0000259" key="9">
    <source>
        <dbReference type="PROSITE" id="PS51030"/>
    </source>
</evidence>
<dbReference type="InterPro" id="IPR050234">
    <property type="entry name" value="Nuclear_hormone_rcpt_NR1"/>
</dbReference>
<evidence type="ECO:0000313" key="12">
    <source>
        <dbReference type="Proteomes" id="UP000759131"/>
    </source>
</evidence>
<keyword evidence="7" id="KW-0675">Receptor</keyword>
<dbReference type="GO" id="GO:0004879">
    <property type="term" value="F:nuclear receptor activity"/>
    <property type="evidence" value="ECO:0007669"/>
    <property type="project" value="TreeGrafter"/>
</dbReference>
<dbReference type="EMBL" id="CAJPIZ010002623">
    <property type="protein sequence ID" value="CAG2105284.1"/>
    <property type="molecule type" value="Genomic_DNA"/>
</dbReference>
<evidence type="ECO:0000256" key="6">
    <source>
        <dbReference type="ARBA" id="ARBA00023163"/>
    </source>
</evidence>
<dbReference type="PANTHER" id="PTHR24082:SF283">
    <property type="entry name" value="NUCLEAR HORMONE RECEPTOR HR96"/>
    <property type="match status" value="1"/>
</dbReference>
<dbReference type="PROSITE" id="PS51843">
    <property type="entry name" value="NR_LBD"/>
    <property type="match status" value="1"/>
</dbReference>
<feature type="domain" description="Nuclear receptor" evidence="9">
    <location>
        <begin position="285"/>
        <end position="383"/>
    </location>
</feature>
<feature type="non-terminal residue" evidence="11">
    <location>
        <position position="1"/>
    </location>
</feature>
<dbReference type="InterPro" id="IPR000536">
    <property type="entry name" value="Nucl_hrmn_rcpt_lig-bd"/>
</dbReference>
<dbReference type="EMBL" id="OC857198">
    <property type="protein sequence ID" value="CAD7624854.1"/>
    <property type="molecule type" value="Genomic_DNA"/>
</dbReference>
<dbReference type="InterPro" id="IPR035500">
    <property type="entry name" value="NHR-like_dom_sf"/>
</dbReference>
<dbReference type="Pfam" id="PF00105">
    <property type="entry name" value="zf-C4"/>
    <property type="match status" value="2"/>
</dbReference>
<evidence type="ECO:0000256" key="5">
    <source>
        <dbReference type="ARBA" id="ARBA00023125"/>
    </source>
</evidence>
<keyword evidence="12" id="KW-1185">Reference proteome</keyword>
<evidence type="ECO:0000313" key="11">
    <source>
        <dbReference type="EMBL" id="CAD7624854.1"/>
    </source>
</evidence>
<protein>
    <recommendedName>
        <fullName evidence="13">Nuclear receptor domain-containing protein</fullName>
    </recommendedName>
</protein>
<dbReference type="InterPro" id="IPR001723">
    <property type="entry name" value="Nuclear_hrmn_rcpt"/>
</dbReference>
<evidence type="ECO:0008006" key="13">
    <source>
        <dbReference type="Google" id="ProtNLM"/>
    </source>
</evidence>
<dbReference type="GO" id="GO:0030154">
    <property type="term" value="P:cell differentiation"/>
    <property type="evidence" value="ECO:0007669"/>
    <property type="project" value="TreeGrafter"/>
</dbReference>
<dbReference type="AlphaFoldDB" id="A0A7R9PXX9"/>
<organism evidence="11">
    <name type="scientific">Medioppia subpectinata</name>
    <dbReference type="NCBI Taxonomy" id="1979941"/>
    <lineage>
        <taxon>Eukaryota</taxon>
        <taxon>Metazoa</taxon>
        <taxon>Ecdysozoa</taxon>
        <taxon>Arthropoda</taxon>
        <taxon>Chelicerata</taxon>
        <taxon>Arachnida</taxon>
        <taxon>Acari</taxon>
        <taxon>Acariformes</taxon>
        <taxon>Sarcoptiformes</taxon>
        <taxon>Oribatida</taxon>
        <taxon>Brachypylina</taxon>
        <taxon>Oppioidea</taxon>
        <taxon>Oppiidae</taxon>
        <taxon>Medioppia</taxon>
    </lineage>
</organism>
<dbReference type="Proteomes" id="UP000759131">
    <property type="component" value="Unassembled WGS sequence"/>
</dbReference>
<feature type="domain" description="NR LBD" evidence="10">
    <location>
        <begin position="484"/>
        <end position="580"/>
    </location>
</feature>
<name>A0A7R9PXX9_9ACAR</name>